<evidence type="ECO:0000256" key="2">
    <source>
        <dbReference type="ARBA" id="ARBA00022559"/>
    </source>
</evidence>
<evidence type="ECO:0000256" key="3">
    <source>
        <dbReference type="ARBA" id="ARBA00022862"/>
    </source>
</evidence>
<organism evidence="9 10">
    <name type="scientific">Natronincola ferrireducens</name>
    <dbReference type="NCBI Taxonomy" id="393762"/>
    <lineage>
        <taxon>Bacteria</taxon>
        <taxon>Bacillati</taxon>
        <taxon>Bacillota</taxon>
        <taxon>Clostridia</taxon>
        <taxon>Peptostreptococcales</taxon>
        <taxon>Natronincolaceae</taxon>
        <taxon>Natronincola</taxon>
    </lineage>
</organism>
<evidence type="ECO:0000259" key="8">
    <source>
        <dbReference type="Pfam" id="PF00578"/>
    </source>
</evidence>
<keyword evidence="10" id="KW-1185">Reference proteome</keyword>
<evidence type="ECO:0000256" key="7">
    <source>
        <dbReference type="ARBA" id="ARBA00041373"/>
    </source>
</evidence>
<keyword evidence="4" id="KW-0560">Oxidoreductase</keyword>
<dbReference type="Proteomes" id="UP000198718">
    <property type="component" value="Unassembled WGS sequence"/>
</dbReference>
<dbReference type="GO" id="GO:0005737">
    <property type="term" value="C:cytoplasm"/>
    <property type="evidence" value="ECO:0007669"/>
    <property type="project" value="TreeGrafter"/>
</dbReference>
<dbReference type="InterPro" id="IPR036249">
    <property type="entry name" value="Thioredoxin-like_sf"/>
</dbReference>
<dbReference type="InterPro" id="IPR000866">
    <property type="entry name" value="AhpC/TSA"/>
</dbReference>
<dbReference type="InterPro" id="IPR050924">
    <property type="entry name" value="Peroxiredoxin_BCP/PrxQ"/>
</dbReference>
<dbReference type="GO" id="GO:0045454">
    <property type="term" value="P:cell redox homeostasis"/>
    <property type="evidence" value="ECO:0007669"/>
    <property type="project" value="TreeGrafter"/>
</dbReference>
<sequence length="92" mass="10495">MVLGISKDSVKSHAKFRDKQNLPYPLLSDEEKNVLKLYGVLKPKKMFGKEVFGTERSTFIINRGGILVKEYRGVKVKGHVDEILAYIKDNVE</sequence>
<keyword evidence="2" id="KW-0575">Peroxidase</keyword>
<keyword evidence="5" id="KW-1015">Disulfide bond</keyword>
<dbReference type="PANTHER" id="PTHR42801:SF4">
    <property type="entry name" value="AHPC_TSA FAMILY PROTEIN"/>
    <property type="match status" value="1"/>
</dbReference>
<accession>A0A1G9EIJ6</accession>
<evidence type="ECO:0000256" key="1">
    <source>
        <dbReference type="ARBA" id="ARBA00003330"/>
    </source>
</evidence>
<dbReference type="CDD" id="cd03017">
    <property type="entry name" value="PRX_BCP"/>
    <property type="match status" value="1"/>
</dbReference>
<proteinExistence type="predicted"/>
<evidence type="ECO:0000256" key="6">
    <source>
        <dbReference type="ARBA" id="ARBA00023284"/>
    </source>
</evidence>
<reference evidence="9 10" key="1">
    <citation type="submission" date="2016-10" db="EMBL/GenBank/DDBJ databases">
        <authorList>
            <person name="de Groot N.N."/>
        </authorList>
    </citation>
    <scope>NUCLEOTIDE SEQUENCE [LARGE SCALE GENOMIC DNA]</scope>
    <source>
        <strain evidence="9 10">DSM 18346</strain>
    </source>
</reference>
<dbReference type="GO" id="GO:0034599">
    <property type="term" value="P:cellular response to oxidative stress"/>
    <property type="evidence" value="ECO:0007669"/>
    <property type="project" value="TreeGrafter"/>
</dbReference>
<dbReference type="STRING" id="393762.SAMN05660472_01988"/>
<keyword evidence="3" id="KW-0049">Antioxidant</keyword>
<dbReference type="PANTHER" id="PTHR42801">
    <property type="entry name" value="THIOREDOXIN-DEPENDENT PEROXIDE REDUCTASE"/>
    <property type="match status" value="1"/>
</dbReference>
<gene>
    <name evidence="9" type="ORF">SAMN05660472_01988</name>
</gene>
<keyword evidence="6" id="KW-0676">Redox-active center</keyword>
<evidence type="ECO:0000313" key="9">
    <source>
        <dbReference type="EMBL" id="SDK75980.1"/>
    </source>
</evidence>
<evidence type="ECO:0000256" key="4">
    <source>
        <dbReference type="ARBA" id="ARBA00023002"/>
    </source>
</evidence>
<dbReference type="Pfam" id="PF00578">
    <property type="entry name" value="AhpC-TSA"/>
    <property type="match status" value="1"/>
</dbReference>
<evidence type="ECO:0000313" key="10">
    <source>
        <dbReference type="Proteomes" id="UP000198718"/>
    </source>
</evidence>
<dbReference type="AlphaFoldDB" id="A0A1G9EIJ6"/>
<dbReference type="GO" id="GO:0008379">
    <property type="term" value="F:thioredoxin peroxidase activity"/>
    <property type="evidence" value="ECO:0007669"/>
    <property type="project" value="TreeGrafter"/>
</dbReference>
<evidence type="ECO:0000256" key="5">
    <source>
        <dbReference type="ARBA" id="ARBA00023157"/>
    </source>
</evidence>
<protein>
    <recommendedName>
        <fullName evidence="7">Bacterioferritin comigratory protein</fullName>
    </recommendedName>
</protein>
<dbReference type="Gene3D" id="3.40.30.10">
    <property type="entry name" value="Glutaredoxin"/>
    <property type="match status" value="1"/>
</dbReference>
<name>A0A1G9EIJ6_9FIRM</name>
<dbReference type="EMBL" id="FNFP01000003">
    <property type="protein sequence ID" value="SDK75980.1"/>
    <property type="molecule type" value="Genomic_DNA"/>
</dbReference>
<dbReference type="SUPFAM" id="SSF52833">
    <property type="entry name" value="Thioredoxin-like"/>
    <property type="match status" value="1"/>
</dbReference>
<comment type="function">
    <text evidence="1">Thiol-specific peroxidase that catalyzes the reduction of hydrogen peroxide and organic hydroperoxides to water and alcohols, respectively. Plays a role in cell protection against oxidative stress by detoxifying peroxides and as sensor of hydrogen peroxide-mediated signaling events.</text>
</comment>
<feature type="domain" description="Alkyl hydroperoxide reductase subunit C/ Thiol specific antioxidant" evidence="8">
    <location>
        <begin position="2"/>
        <end position="68"/>
    </location>
</feature>